<dbReference type="Proteomes" id="UP000076532">
    <property type="component" value="Unassembled WGS sequence"/>
</dbReference>
<reference evidence="2 3" key="1">
    <citation type="journal article" date="2016" name="Mol. Biol. Evol.">
        <title>Comparative Genomics of Early-Diverging Mushroom-Forming Fungi Provides Insights into the Origins of Lignocellulose Decay Capabilities.</title>
        <authorList>
            <person name="Nagy L.G."/>
            <person name="Riley R."/>
            <person name="Tritt A."/>
            <person name="Adam C."/>
            <person name="Daum C."/>
            <person name="Floudas D."/>
            <person name="Sun H."/>
            <person name="Yadav J.S."/>
            <person name="Pangilinan J."/>
            <person name="Larsson K.H."/>
            <person name="Matsuura K."/>
            <person name="Barry K."/>
            <person name="Labutti K."/>
            <person name="Kuo R."/>
            <person name="Ohm R.A."/>
            <person name="Bhattacharya S.S."/>
            <person name="Shirouzu T."/>
            <person name="Yoshinaga Y."/>
            <person name="Martin F.M."/>
            <person name="Grigoriev I.V."/>
            <person name="Hibbett D.S."/>
        </authorList>
    </citation>
    <scope>NUCLEOTIDE SEQUENCE [LARGE SCALE GENOMIC DNA]</scope>
    <source>
        <strain evidence="2 3">CBS 109695</strain>
    </source>
</reference>
<keyword evidence="3" id="KW-1185">Reference proteome</keyword>
<dbReference type="Pfam" id="PF11093">
    <property type="entry name" value="Mitochondr_Som1"/>
    <property type="match status" value="1"/>
</dbReference>
<dbReference type="GO" id="GO:0042720">
    <property type="term" value="C:mitochondrial inner membrane peptidase complex"/>
    <property type="evidence" value="ECO:0007669"/>
    <property type="project" value="InterPro"/>
</dbReference>
<evidence type="ECO:0000256" key="1">
    <source>
        <dbReference type="SAM" id="MobiDB-lite"/>
    </source>
</evidence>
<sequence>KCRIAEIVQYTCDLEKEGNGRQRVHCFPIPRIFRICPGRPAVEITKFVNINEHTGETEIPAAASESLPKAKPWRDVVRHE</sequence>
<feature type="region of interest" description="Disordered" evidence="1">
    <location>
        <begin position="58"/>
        <end position="80"/>
    </location>
</feature>
<evidence type="ECO:0000313" key="3">
    <source>
        <dbReference type="Proteomes" id="UP000076532"/>
    </source>
</evidence>
<dbReference type="InterPro" id="IPR024645">
    <property type="entry name" value="Mitochondr_Som1"/>
</dbReference>
<dbReference type="AlphaFoldDB" id="A0A166RB40"/>
<evidence type="ECO:0000313" key="2">
    <source>
        <dbReference type="EMBL" id="KZP28093.1"/>
    </source>
</evidence>
<feature type="non-terminal residue" evidence="2">
    <location>
        <position position="1"/>
    </location>
</feature>
<gene>
    <name evidence="2" type="ORF">FIBSPDRAFT_689460</name>
</gene>
<dbReference type="EMBL" id="KV417505">
    <property type="protein sequence ID" value="KZP28093.1"/>
    <property type="molecule type" value="Genomic_DNA"/>
</dbReference>
<accession>A0A166RB40</accession>
<organism evidence="2 3">
    <name type="scientific">Athelia psychrophila</name>
    <dbReference type="NCBI Taxonomy" id="1759441"/>
    <lineage>
        <taxon>Eukaryota</taxon>
        <taxon>Fungi</taxon>
        <taxon>Dikarya</taxon>
        <taxon>Basidiomycota</taxon>
        <taxon>Agaricomycotina</taxon>
        <taxon>Agaricomycetes</taxon>
        <taxon>Agaricomycetidae</taxon>
        <taxon>Atheliales</taxon>
        <taxon>Atheliaceae</taxon>
        <taxon>Athelia</taxon>
    </lineage>
</organism>
<feature type="non-terminal residue" evidence="2">
    <location>
        <position position="80"/>
    </location>
</feature>
<name>A0A166RB40_9AGAM</name>
<dbReference type="OrthoDB" id="3983163at2759"/>
<proteinExistence type="predicted"/>
<protein>
    <submittedName>
        <fullName evidence="2">Uncharacterized protein</fullName>
    </submittedName>
</protein>